<dbReference type="AlphaFoldDB" id="A0A0A2LA43"/>
<sequence length="205" mass="22559">MGGNPNFLRLLKSTKKNTATETQAGEMQASEKLPNYEEIAKFSEKSLMDKLNEKIEEAQKPEDLLVCLISTKLSIKDKATLLKRAPKRVYDYSCHQKNAEKVEAQLKDAGYGEPMNAKEDIQTGISLPRCVMIAQDEAAAADGAAAAVENRGQWMGLKLPSTPKVIVLQPAVAARKPMALTIWMTGSKKKYQTCKSFVLSINSPL</sequence>
<organism evidence="1 2">
    <name type="scientific">Penicillium italicum</name>
    <name type="common">Blue mold</name>
    <dbReference type="NCBI Taxonomy" id="40296"/>
    <lineage>
        <taxon>Eukaryota</taxon>
        <taxon>Fungi</taxon>
        <taxon>Dikarya</taxon>
        <taxon>Ascomycota</taxon>
        <taxon>Pezizomycotina</taxon>
        <taxon>Eurotiomycetes</taxon>
        <taxon>Eurotiomycetidae</taxon>
        <taxon>Eurotiales</taxon>
        <taxon>Aspergillaceae</taxon>
        <taxon>Penicillium</taxon>
    </lineage>
</organism>
<dbReference type="EMBL" id="JQGA01000237">
    <property type="protein sequence ID" value="KGO76819.1"/>
    <property type="molecule type" value="Genomic_DNA"/>
</dbReference>
<accession>A0A0A2LA43</accession>
<proteinExistence type="predicted"/>
<comment type="caution">
    <text evidence="1">The sequence shown here is derived from an EMBL/GenBank/DDBJ whole genome shotgun (WGS) entry which is preliminary data.</text>
</comment>
<dbReference type="HOGENOM" id="CLU_1337904_0_0_1"/>
<evidence type="ECO:0000313" key="2">
    <source>
        <dbReference type="Proteomes" id="UP000030104"/>
    </source>
</evidence>
<name>A0A0A2LA43_PENIT</name>
<evidence type="ECO:0000313" key="1">
    <source>
        <dbReference type="EMBL" id="KGO76819.1"/>
    </source>
</evidence>
<gene>
    <name evidence="1" type="ORF">PITC_089370</name>
</gene>
<keyword evidence="2" id="KW-1185">Reference proteome</keyword>
<protein>
    <submittedName>
        <fullName evidence="1">Uncharacterized protein</fullName>
    </submittedName>
</protein>
<reference evidence="1 2" key="1">
    <citation type="journal article" date="2015" name="Mol. Plant Microbe Interact.">
        <title>Genome, transcriptome, and functional analyses of Penicillium expansum provide new insights into secondary metabolism and pathogenicity.</title>
        <authorList>
            <person name="Ballester A.R."/>
            <person name="Marcet-Houben M."/>
            <person name="Levin E."/>
            <person name="Sela N."/>
            <person name="Selma-Lazaro C."/>
            <person name="Carmona L."/>
            <person name="Wisniewski M."/>
            <person name="Droby S."/>
            <person name="Gonzalez-Candelas L."/>
            <person name="Gabaldon T."/>
        </authorList>
    </citation>
    <scope>NUCLEOTIDE SEQUENCE [LARGE SCALE GENOMIC DNA]</scope>
    <source>
        <strain evidence="1 2">PHI-1</strain>
    </source>
</reference>
<dbReference type="Proteomes" id="UP000030104">
    <property type="component" value="Unassembled WGS sequence"/>
</dbReference>
<dbReference type="OrthoDB" id="4440408at2759"/>